<dbReference type="InterPro" id="IPR035940">
    <property type="entry name" value="CAP_sf"/>
</dbReference>
<proteinExistence type="predicted"/>
<evidence type="ECO:0000313" key="3">
    <source>
        <dbReference type="EMBL" id="QZA77875.1"/>
    </source>
</evidence>
<dbReference type="InterPro" id="IPR014044">
    <property type="entry name" value="CAP_dom"/>
</dbReference>
<name>A0ABX8Z667_9NEIS</name>
<protein>
    <submittedName>
        <fullName evidence="3">CAP domain-containing protein</fullName>
    </submittedName>
</protein>
<organism evidence="3 4">
    <name type="scientific">Deefgea tanakiae</name>
    <dbReference type="NCBI Taxonomy" id="2865840"/>
    <lineage>
        <taxon>Bacteria</taxon>
        <taxon>Pseudomonadati</taxon>
        <taxon>Pseudomonadota</taxon>
        <taxon>Betaproteobacteria</taxon>
        <taxon>Neisseriales</taxon>
        <taxon>Chitinibacteraceae</taxon>
        <taxon>Deefgea</taxon>
    </lineage>
</organism>
<dbReference type="PANTHER" id="PTHR31157">
    <property type="entry name" value="SCP DOMAIN-CONTAINING PROTEIN"/>
    <property type="match status" value="1"/>
</dbReference>
<feature type="signal peptide" evidence="1">
    <location>
        <begin position="1"/>
        <end position="18"/>
    </location>
</feature>
<feature type="domain" description="SCP" evidence="2">
    <location>
        <begin position="31"/>
        <end position="144"/>
    </location>
</feature>
<dbReference type="Gene3D" id="3.40.33.10">
    <property type="entry name" value="CAP"/>
    <property type="match status" value="1"/>
</dbReference>
<dbReference type="CDD" id="cd05379">
    <property type="entry name" value="CAP_bacterial"/>
    <property type="match status" value="1"/>
</dbReference>
<keyword evidence="4" id="KW-1185">Reference proteome</keyword>
<evidence type="ECO:0000256" key="1">
    <source>
        <dbReference type="SAM" id="SignalP"/>
    </source>
</evidence>
<sequence>MKKFLLCCLMLWSTMGFAVDLTKGDAAAVLATLNQIRQEQGLPALVPNAALSKMASEHARYLAEHPNDMHQQTNRESPFFTGETVDARCDRLKAGFSCAEVIASKANDWNVSLRSLLRGIYHRKILLDPLLNLVGVGEFRNSKGELTHVVNFAAPTTQLTTMVAKRCVDGQCTELEKPTLMQAQNYVKWPIESSVLGPVHPITLRGQEIPDPLTEDWPVSGYLLSINAKTPFKVLSWSVKDEATAQVFDSQFQPEPNSEEKFWLLKTKKPFDSGARYSVLAKVATKGVETELIWHFQTRSKLQLKAMDVETGTEIKPDAYRKNQKIKLFSDSVSDSVSWKGVCIEFANAEVDSVIATINDLGPHCFVEAQDTQFQNQVIRILFNKGTTSANSM</sequence>
<dbReference type="Proteomes" id="UP000825679">
    <property type="component" value="Chromosome"/>
</dbReference>
<keyword evidence="1" id="KW-0732">Signal</keyword>
<evidence type="ECO:0000259" key="2">
    <source>
        <dbReference type="Pfam" id="PF00188"/>
    </source>
</evidence>
<dbReference type="Pfam" id="PF00188">
    <property type="entry name" value="CAP"/>
    <property type="match status" value="1"/>
</dbReference>
<gene>
    <name evidence="3" type="ORF">K4H28_00055</name>
</gene>
<evidence type="ECO:0000313" key="4">
    <source>
        <dbReference type="Proteomes" id="UP000825679"/>
    </source>
</evidence>
<feature type="chain" id="PRO_5045463221" evidence="1">
    <location>
        <begin position="19"/>
        <end position="393"/>
    </location>
</feature>
<accession>A0ABX8Z667</accession>
<dbReference type="SUPFAM" id="SSF55797">
    <property type="entry name" value="PR-1-like"/>
    <property type="match status" value="1"/>
</dbReference>
<dbReference type="EMBL" id="CP081150">
    <property type="protein sequence ID" value="QZA77875.1"/>
    <property type="molecule type" value="Genomic_DNA"/>
</dbReference>
<dbReference type="RefSeq" id="WP_221006253.1">
    <property type="nucleotide sequence ID" value="NZ_CP081150.1"/>
</dbReference>
<reference evidence="3 4" key="1">
    <citation type="submission" date="2021-08" db="EMBL/GenBank/DDBJ databases">
        <title>complete genome sequencing of Deefgea sp. D25.</title>
        <authorList>
            <person name="Bae J.-W."/>
            <person name="Gim D.-H."/>
        </authorList>
    </citation>
    <scope>NUCLEOTIDE SEQUENCE [LARGE SCALE GENOMIC DNA]</scope>
    <source>
        <strain evidence="3 4">D25</strain>
    </source>
</reference>
<dbReference type="PANTHER" id="PTHR31157:SF1">
    <property type="entry name" value="SCP DOMAIN-CONTAINING PROTEIN"/>
    <property type="match status" value="1"/>
</dbReference>